<gene>
    <name evidence="9" type="ORF">PCL_04863</name>
</gene>
<keyword evidence="3 7" id="KW-1133">Transmembrane helix</keyword>
<evidence type="ECO:0000256" key="4">
    <source>
        <dbReference type="ARBA" id="ARBA00023136"/>
    </source>
</evidence>
<dbReference type="Proteomes" id="UP000245956">
    <property type="component" value="Unassembled WGS sequence"/>
</dbReference>
<dbReference type="InterPro" id="IPR049326">
    <property type="entry name" value="Rhodopsin_dom_fungi"/>
</dbReference>
<dbReference type="PANTHER" id="PTHR33048:SF166">
    <property type="entry name" value="PTH11-LIKE INTEGRAL MEMBRANE PROTEIN"/>
    <property type="match status" value="1"/>
</dbReference>
<feature type="region of interest" description="Disordered" evidence="6">
    <location>
        <begin position="15"/>
        <end position="52"/>
    </location>
</feature>
<feature type="transmembrane region" description="Helical" evidence="7">
    <location>
        <begin position="210"/>
        <end position="229"/>
    </location>
</feature>
<evidence type="ECO:0000256" key="7">
    <source>
        <dbReference type="SAM" id="Phobius"/>
    </source>
</evidence>
<dbReference type="Pfam" id="PF20684">
    <property type="entry name" value="Fung_rhodopsin"/>
    <property type="match status" value="1"/>
</dbReference>
<sequence>MLSFSYVAMQGNACPSVASPKPCHSHDDHQRHRQTRRAPSPAPAGIATRDHGQRRVLSIDGGDNAWCGGNDGKSHAGAGVLAGSVSGGRRATRLPRFTSTLQDDVHIFNVAASLGSGRDPNASAPASPLKVPGALNMAEPWPPCIKSKHLQGHAVPCLPAAHAASTAKSRLPLINPLEQQTWHLNRPFYSIFYDTRLPDMLAKRHEAALALHWTFSCISIFIMAARLVWRRRVRQSYNSGDYLTVLAIFLVLVRLALDHVVLVWGTANMPPEFREEHTFTSEEIDQRIIGSQLDLANRINYSTYLWTQKLVLFDLLRRLIQDLPFHDLVSRTYVLAFTSSYIAVLVTTLAECSPIKLNWQVFPDPGDCIEAQLSLLTLGILNIVTDVMLLILPIPILAMLRVSWRRKAQLYGLFAIGTLIVVITVVRLPINAAHKHSNANRCAWLSAELFTVTVAVNAPALYGLWNLSRRQRLQSCGMNQGHNIPRNLQLGSVITTIGGTETYKMAKRREPPGCIVQTTEVVISHAPDGEAMKSKEQSPLSVILNGASSHSTQTDAWDV</sequence>
<evidence type="ECO:0000256" key="2">
    <source>
        <dbReference type="ARBA" id="ARBA00022692"/>
    </source>
</evidence>
<feature type="transmembrane region" description="Helical" evidence="7">
    <location>
        <begin position="373"/>
        <end position="398"/>
    </location>
</feature>
<comment type="subcellular location">
    <subcellularLocation>
        <location evidence="1">Membrane</location>
        <topology evidence="1">Multi-pass membrane protein</topology>
    </subcellularLocation>
</comment>
<reference evidence="9 10" key="1">
    <citation type="journal article" date="2016" name="Front. Microbiol.">
        <title>Genome and transcriptome sequences reveal the specific parasitism of the nematophagous Purpureocillium lilacinum 36-1.</title>
        <authorList>
            <person name="Xie J."/>
            <person name="Li S."/>
            <person name="Mo C."/>
            <person name="Xiao X."/>
            <person name="Peng D."/>
            <person name="Wang G."/>
            <person name="Xiao Y."/>
        </authorList>
    </citation>
    <scope>NUCLEOTIDE SEQUENCE [LARGE SCALE GENOMIC DNA]</scope>
    <source>
        <strain evidence="9 10">36-1</strain>
    </source>
</reference>
<feature type="transmembrane region" description="Helical" evidence="7">
    <location>
        <begin position="442"/>
        <end position="465"/>
    </location>
</feature>
<feature type="transmembrane region" description="Helical" evidence="7">
    <location>
        <begin position="333"/>
        <end position="352"/>
    </location>
</feature>
<accession>A0A2U3DWT9</accession>
<feature type="transmembrane region" description="Helical" evidence="7">
    <location>
        <begin position="241"/>
        <end position="264"/>
    </location>
</feature>
<feature type="domain" description="Rhodopsin" evidence="8">
    <location>
        <begin position="225"/>
        <end position="463"/>
    </location>
</feature>
<evidence type="ECO:0000259" key="8">
    <source>
        <dbReference type="Pfam" id="PF20684"/>
    </source>
</evidence>
<comment type="similarity">
    <text evidence="5">Belongs to the SAT4 family.</text>
</comment>
<dbReference type="InterPro" id="IPR052337">
    <property type="entry name" value="SAT4-like"/>
</dbReference>
<proteinExistence type="inferred from homology"/>
<dbReference type="EMBL" id="LCWV01000023">
    <property type="protein sequence ID" value="PWI66725.1"/>
    <property type="molecule type" value="Genomic_DNA"/>
</dbReference>
<organism evidence="9 10">
    <name type="scientific">Purpureocillium lilacinum</name>
    <name type="common">Paecilomyces lilacinus</name>
    <dbReference type="NCBI Taxonomy" id="33203"/>
    <lineage>
        <taxon>Eukaryota</taxon>
        <taxon>Fungi</taxon>
        <taxon>Dikarya</taxon>
        <taxon>Ascomycota</taxon>
        <taxon>Pezizomycotina</taxon>
        <taxon>Sordariomycetes</taxon>
        <taxon>Hypocreomycetidae</taxon>
        <taxon>Hypocreales</taxon>
        <taxon>Ophiocordycipitaceae</taxon>
        <taxon>Purpureocillium</taxon>
    </lineage>
</organism>
<keyword evidence="4 7" id="KW-0472">Membrane</keyword>
<evidence type="ECO:0000256" key="5">
    <source>
        <dbReference type="ARBA" id="ARBA00038359"/>
    </source>
</evidence>
<dbReference type="GO" id="GO:0016020">
    <property type="term" value="C:membrane"/>
    <property type="evidence" value="ECO:0007669"/>
    <property type="project" value="UniProtKB-SubCell"/>
</dbReference>
<dbReference type="PANTHER" id="PTHR33048">
    <property type="entry name" value="PTH11-LIKE INTEGRAL MEMBRANE PROTEIN (AFU_ORTHOLOGUE AFUA_5G11245)"/>
    <property type="match status" value="1"/>
</dbReference>
<evidence type="ECO:0000313" key="10">
    <source>
        <dbReference type="Proteomes" id="UP000245956"/>
    </source>
</evidence>
<evidence type="ECO:0000256" key="3">
    <source>
        <dbReference type="ARBA" id="ARBA00022989"/>
    </source>
</evidence>
<name>A0A2U3DWT9_PURLI</name>
<protein>
    <recommendedName>
        <fullName evidence="8">Rhodopsin domain-containing protein</fullName>
    </recommendedName>
</protein>
<evidence type="ECO:0000256" key="6">
    <source>
        <dbReference type="SAM" id="MobiDB-lite"/>
    </source>
</evidence>
<comment type="caution">
    <text evidence="9">The sequence shown here is derived from an EMBL/GenBank/DDBJ whole genome shotgun (WGS) entry which is preliminary data.</text>
</comment>
<evidence type="ECO:0000256" key="1">
    <source>
        <dbReference type="ARBA" id="ARBA00004141"/>
    </source>
</evidence>
<feature type="transmembrane region" description="Helical" evidence="7">
    <location>
        <begin position="410"/>
        <end position="430"/>
    </location>
</feature>
<keyword evidence="2 7" id="KW-0812">Transmembrane</keyword>
<dbReference type="AlphaFoldDB" id="A0A2U3DWT9"/>
<evidence type="ECO:0000313" key="9">
    <source>
        <dbReference type="EMBL" id="PWI66725.1"/>
    </source>
</evidence>